<name>H8IA88_METCZ</name>
<sequence length="267" mass="29741">MLEPSQKYMSRLFKNGRAMFLAYDQGLEHGPKDFNDRNYNPEYIIDIALRNKFTGLIFHKGLAEKYRENYSGKVPLIVKVNGKDNIAKTQAEEAPYSPVVCSVDYAVKLGADAVGYTLYVGSPLEAQAMKDFREVQEKARDYGLPVIGWMYPRGKYVPNDTDPTIVAYGARVGLELGCDLLKLKYTGSKETFRRAVEMAGRAKVLCAGGLKAELKVFLQQTRDILDVGAAGVAVGRNVWQSDDPDKVAKALEKIIFENKSVEEALKP</sequence>
<evidence type="ECO:0000256" key="2">
    <source>
        <dbReference type="ARBA" id="ARBA00013068"/>
    </source>
</evidence>
<dbReference type="STRING" id="1041930.Mtc_0384"/>
<evidence type="ECO:0000256" key="3">
    <source>
        <dbReference type="PIRSR" id="PIRSR038992-1"/>
    </source>
</evidence>
<dbReference type="PIRSF" id="PIRSF038992">
    <property type="entry name" value="Aldolase_Ia"/>
    <property type="match status" value="1"/>
</dbReference>
<organism evidence="4 5">
    <name type="scientific">Methanocella conradii (strain DSM 24694 / JCM 17849 / CGMCC 1.5162 / HZ254)</name>
    <dbReference type="NCBI Taxonomy" id="1041930"/>
    <lineage>
        <taxon>Archaea</taxon>
        <taxon>Methanobacteriati</taxon>
        <taxon>Methanobacteriota</taxon>
        <taxon>Stenosarchaea group</taxon>
        <taxon>Methanomicrobia</taxon>
        <taxon>Methanocellales</taxon>
        <taxon>Methanocellaceae</taxon>
        <taxon>Methanocella</taxon>
    </lineage>
</organism>
<dbReference type="PANTHER" id="PTHR47916:SF1">
    <property type="entry name" value="3-HYDROXY-5-PHOSPHONOOXYPENTANE-2,4-DIONE THIOLASE"/>
    <property type="match status" value="1"/>
</dbReference>
<dbReference type="PANTHER" id="PTHR47916">
    <property type="entry name" value="FRUCTOSE-BISPHOSPHATE ALDOLASE CLASS 1"/>
    <property type="match status" value="1"/>
</dbReference>
<dbReference type="Pfam" id="PF01791">
    <property type="entry name" value="DeoC"/>
    <property type="match status" value="1"/>
</dbReference>
<dbReference type="SMART" id="SM01133">
    <property type="entry name" value="DeoC"/>
    <property type="match status" value="1"/>
</dbReference>
<keyword evidence="4" id="KW-0456">Lyase</keyword>
<dbReference type="eggNOG" id="arCOG04044">
    <property type="taxonomic scope" value="Archaea"/>
</dbReference>
<evidence type="ECO:0000256" key="1">
    <source>
        <dbReference type="ARBA" id="ARBA00008116"/>
    </source>
</evidence>
<dbReference type="CDD" id="cd00958">
    <property type="entry name" value="DhnA"/>
    <property type="match status" value="1"/>
</dbReference>
<evidence type="ECO:0000313" key="4">
    <source>
        <dbReference type="EMBL" id="AFC99154.1"/>
    </source>
</evidence>
<dbReference type="OrthoDB" id="6329at2157"/>
<accession>H8IA88</accession>
<dbReference type="HOGENOM" id="CLU_057069_2_2_2"/>
<dbReference type="EC" id="4.1.2.13" evidence="2"/>
<proteinExistence type="inferred from homology"/>
<comment type="similarity">
    <text evidence="1">Belongs to the DeoC/FbaB aldolase family.</text>
</comment>
<evidence type="ECO:0000313" key="5">
    <source>
        <dbReference type="Proteomes" id="UP000005233"/>
    </source>
</evidence>
<gene>
    <name evidence="4" type="primary">fbaB</name>
    <name evidence="4" type="ordered locus">Mtc_0384</name>
</gene>
<reference evidence="4 5" key="1">
    <citation type="journal article" date="2012" name="J. Bacteriol.">
        <title>Complete genome sequence of a thermophilic methanogen, Methanocella conradii HZ254, isolated from Chinese rice field soil.</title>
        <authorList>
            <person name="Lu Z."/>
            <person name="Lu Y."/>
        </authorList>
    </citation>
    <scope>NUCLEOTIDE SEQUENCE [LARGE SCALE GENOMIC DNA]</scope>
    <source>
        <strain evidence="5">DSM 24694 / JCM 17849 / CGMCC 1.5162 / HZ254</strain>
    </source>
</reference>
<keyword evidence="5" id="KW-1185">Reference proteome</keyword>
<protein>
    <recommendedName>
        <fullName evidence="2">fructose-bisphosphate aldolase</fullName>
        <ecNumber evidence="2">4.1.2.13</ecNumber>
    </recommendedName>
</protein>
<dbReference type="InterPro" id="IPR002915">
    <property type="entry name" value="DeoC/FbaB/LacD_aldolase"/>
</dbReference>
<feature type="active site" description="Proton donor" evidence="3">
    <location>
        <position position="151"/>
    </location>
</feature>
<dbReference type="InterPro" id="IPR013785">
    <property type="entry name" value="Aldolase_TIM"/>
</dbReference>
<dbReference type="AlphaFoldDB" id="H8IA88"/>
<dbReference type="InterPro" id="IPR041720">
    <property type="entry name" value="FbaB-like"/>
</dbReference>
<dbReference type="Gene3D" id="3.20.20.70">
    <property type="entry name" value="Aldolase class I"/>
    <property type="match status" value="1"/>
</dbReference>
<dbReference type="SUPFAM" id="SSF51569">
    <property type="entry name" value="Aldolase"/>
    <property type="match status" value="1"/>
</dbReference>
<dbReference type="KEGG" id="mez:Mtc_0384"/>
<feature type="active site" description="Schiff-base intermediate with dihydroxyacetone-P" evidence="3">
    <location>
        <position position="182"/>
    </location>
</feature>
<dbReference type="RefSeq" id="WP_014404993.1">
    <property type="nucleotide sequence ID" value="NC_017034.1"/>
</dbReference>
<dbReference type="GO" id="GO:0004332">
    <property type="term" value="F:fructose-bisphosphate aldolase activity"/>
    <property type="evidence" value="ECO:0007669"/>
    <property type="project" value="UniProtKB-EC"/>
</dbReference>
<dbReference type="EMBL" id="CP003243">
    <property type="protein sequence ID" value="AFC99154.1"/>
    <property type="molecule type" value="Genomic_DNA"/>
</dbReference>
<dbReference type="Proteomes" id="UP000005233">
    <property type="component" value="Chromosome"/>
</dbReference>
<dbReference type="GeneID" id="11970266"/>
<dbReference type="InterPro" id="IPR050456">
    <property type="entry name" value="DeoC/FbaB_aldolase"/>
</dbReference>